<keyword evidence="5 12" id="KW-1003">Cell membrane</keyword>
<dbReference type="PANTHER" id="PTHR30531">
    <property type="entry name" value="FLAGELLAR BIOSYNTHETIC PROTEIN FLHB"/>
    <property type="match status" value="1"/>
</dbReference>
<feature type="compositionally biased region" description="Basic and acidic residues" evidence="13">
    <location>
        <begin position="1"/>
        <end position="23"/>
    </location>
</feature>
<evidence type="ECO:0000313" key="15">
    <source>
        <dbReference type="Proteomes" id="UP000739538"/>
    </source>
</evidence>
<feature type="transmembrane region" description="Helical" evidence="12">
    <location>
        <begin position="186"/>
        <end position="211"/>
    </location>
</feature>
<dbReference type="Gene3D" id="6.10.250.2080">
    <property type="match status" value="1"/>
</dbReference>
<keyword evidence="10 12" id="KW-0472">Membrane</keyword>
<evidence type="ECO:0000256" key="12">
    <source>
        <dbReference type="RuleBase" id="RU364091"/>
    </source>
</evidence>
<protein>
    <recommendedName>
        <fullName evidence="3 12">Flagellar biosynthetic protein FlhB</fullName>
    </recommendedName>
</protein>
<keyword evidence="6 12" id="KW-0812">Transmembrane</keyword>
<gene>
    <name evidence="12 14" type="primary">flhB</name>
    <name evidence="14" type="ORF">KDA27_01750</name>
</gene>
<keyword evidence="14" id="KW-0969">Cilium</keyword>
<feature type="transmembrane region" description="Helical" evidence="12">
    <location>
        <begin position="33"/>
        <end position="54"/>
    </location>
</feature>
<organism evidence="14 15">
    <name type="scientific">Eiseniibacteriota bacterium</name>
    <dbReference type="NCBI Taxonomy" id="2212470"/>
    <lineage>
        <taxon>Bacteria</taxon>
        <taxon>Candidatus Eiseniibacteriota</taxon>
    </lineage>
</organism>
<dbReference type="NCBIfam" id="TIGR00328">
    <property type="entry name" value="flhB"/>
    <property type="match status" value="1"/>
</dbReference>
<evidence type="ECO:0000313" key="14">
    <source>
        <dbReference type="EMBL" id="MCA9754497.1"/>
    </source>
</evidence>
<comment type="caution">
    <text evidence="14">The sequence shown here is derived from an EMBL/GenBank/DDBJ whole genome shotgun (WGS) entry which is preliminary data.</text>
</comment>
<reference evidence="14" key="1">
    <citation type="submission" date="2020-04" db="EMBL/GenBank/DDBJ databases">
        <authorList>
            <person name="Zhang T."/>
        </authorList>
    </citation>
    <scope>NUCLEOTIDE SEQUENCE</scope>
    <source>
        <strain evidence="14">HKST-UBA02</strain>
    </source>
</reference>
<dbReference type="GO" id="GO:0005886">
    <property type="term" value="C:plasma membrane"/>
    <property type="evidence" value="ECO:0007669"/>
    <property type="project" value="UniProtKB-SubCell"/>
</dbReference>
<dbReference type="SUPFAM" id="SSF160544">
    <property type="entry name" value="EscU C-terminal domain-like"/>
    <property type="match status" value="1"/>
</dbReference>
<dbReference type="InterPro" id="IPR006135">
    <property type="entry name" value="T3SS_substrate_exporter"/>
</dbReference>
<dbReference type="Proteomes" id="UP000739538">
    <property type="component" value="Unassembled WGS sequence"/>
</dbReference>
<evidence type="ECO:0000256" key="7">
    <source>
        <dbReference type="ARBA" id="ARBA00022795"/>
    </source>
</evidence>
<reference evidence="14" key="2">
    <citation type="journal article" date="2021" name="Microbiome">
        <title>Successional dynamics and alternative stable states in a saline activated sludge microbial community over 9 years.</title>
        <authorList>
            <person name="Wang Y."/>
            <person name="Ye J."/>
            <person name="Ju F."/>
            <person name="Liu L."/>
            <person name="Boyd J.A."/>
            <person name="Deng Y."/>
            <person name="Parks D.H."/>
            <person name="Jiang X."/>
            <person name="Yin X."/>
            <person name="Woodcroft B.J."/>
            <person name="Tyson G.W."/>
            <person name="Hugenholtz P."/>
            <person name="Polz M.F."/>
            <person name="Zhang T."/>
        </authorList>
    </citation>
    <scope>NUCLEOTIDE SEQUENCE</scope>
    <source>
        <strain evidence="14">HKST-UBA02</strain>
    </source>
</reference>
<keyword evidence="8 12" id="KW-0653">Protein transport</keyword>
<keyword evidence="7 12" id="KW-1005">Bacterial flagellum biogenesis</keyword>
<evidence type="ECO:0000256" key="10">
    <source>
        <dbReference type="ARBA" id="ARBA00023136"/>
    </source>
</evidence>
<feature type="transmembrane region" description="Helical" evidence="12">
    <location>
        <begin position="146"/>
        <end position="166"/>
    </location>
</feature>
<evidence type="ECO:0000256" key="6">
    <source>
        <dbReference type="ARBA" id="ARBA00022692"/>
    </source>
</evidence>
<evidence type="ECO:0000256" key="5">
    <source>
        <dbReference type="ARBA" id="ARBA00022475"/>
    </source>
</evidence>
<dbReference type="Gene3D" id="3.40.1690.10">
    <property type="entry name" value="secretion proteins EscU"/>
    <property type="match status" value="1"/>
</dbReference>
<sequence>MANESFGEKIHPASPKRRAEAREQGQVARSQEVGTALTVLTAMAALVVFGPALLQNLGDLTRSLLAGQALPLETTNGAYAAFRQYSVQLLGLLAPIVLALLLVGTLSQVVQVGFHVSSRPLGPRWDVLDPIQGFGRRFGRRGWVELLKTLFKVAIIGLTAFVTVKADLEDLVPLLGADGGALVERIGLFTLHLGLRVGLALLVLAALDWGYQKWEFEQSIRMTQKELEDEQKQSEGDPQVKSRIRLLQRQMSRNRMIAAVAEADVVITNPIHVAVALKYDRGKMDAPIVVARGLRKMAERIKEEARKHNVPILEDPPLARLLYKETEVGQAIPASMYKAVAQILAHVWRLRHGTATAGAAR</sequence>
<evidence type="ECO:0000256" key="11">
    <source>
        <dbReference type="ARBA" id="ARBA00023225"/>
    </source>
</evidence>
<comment type="function">
    <text evidence="12">Required for formation of the rod structure in the basal body of the flagellar apparatus. Together with FliI and FliH, may constitute the export apparatus of flagellin.</text>
</comment>
<dbReference type="EMBL" id="JAGQHS010000004">
    <property type="protein sequence ID" value="MCA9754497.1"/>
    <property type="molecule type" value="Genomic_DNA"/>
</dbReference>
<keyword evidence="9 12" id="KW-1133">Transmembrane helix</keyword>
<evidence type="ECO:0000256" key="1">
    <source>
        <dbReference type="ARBA" id="ARBA00004651"/>
    </source>
</evidence>
<proteinExistence type="inferred from homology"/>
<comment type="similarity">
    <text evidence="2 12">Belongs to the type III secretion exporter family.</text>
</comment>
<dbReference type="InterPro" id="IPR006136">
    <property type="entry name" value="FlhB"/>
</dbReference>
<dbReference type="GO" id="GO:0044780">
    <property type="term" value="P:bacterial-type flagellum assembly"/>
    <property type="evidence" value="ECO:0007669"/>
    <property type="project" value="InterPro"/>
</dbReference>
<evidence type="ECO:0000256" key="13">
    <source>
        <dbReference type="SAM" id="MobiDB-lite"/>
    </source>
</evidence>
<keyword evidence="4 12" id="KW-0813">Transport</keyword>
<evidence type="ECO:0000256" key="3">
    <source>
        <dbReference type="ARBA" id="ARBA00021622"/>
    </source>
</evidence>
<evidence type="ECO:0000256" key="4">
    <source>
        <dbReference type="ARBA" id="ARBA00022448"/>
    </source>
</evidence>
<dbReference type="PRINTS" id="PR00950">
    <property type="entry name" value="TYPE3IMSPROT"/>
</dbReference>
<feature type="region of interest" description="Disordered" evidence="13">
    <location>
        <begin position="1"/>
        <end position="27"/>
    </location>
</feature>
<evidence type="ECO:0000256" key="2">
    <source>
        <dbReference type="ARBA" id="ARBA00010690"/>
    </source>
</evidence>
<dbReference type="InterPro" id="IPR029025">
    <property type="entry name" value="T3SS_substrate_exporter_C"/>
</dbReference>
<evidence type="ECO:0000256" key="8">
    <source>
        <dbReference type="ARBA" id="ARBA00022927"/>
    </source>
</evidence>
<keyword evidence="11 12" id="KW-1006">Bacterial flagellum protein export</keyword>
<comment type="subcellular location">
    <subcellularLocation>
        <location evidence="1">Cell membrane</location>
        <topology evidence="1">Multi-pass membrane protein</topology>
    </subcellularLocation>
</comment>
<accession>A0A956N983</accession>
<keyword evidence="14" id="KW-0282">Flagellum</keyword>
<name>A0A956N983_UNCEI</name>
<evidence type="ECO:0000256" key="9">
    <source>
        <dbReference type="ARBA" id="ARBA00022989"/>
    </source>
</evidence>
<dbReference type="Pfam" id="PF01312">
    <property type="entry name" value="Bac_export_2"/>
    <property type="match status" value="1"/>
</dbReference>
<dbReference type="GO" id="GO:0009306">
    <property type="term" value="P:protein secretion"/>
    <property type="evidence" value="ECO:0007669"/>
    <property type="project" value="InterPro"/>
</dbReference>
<feature type="transmembrane region" description="Helical" evidence="12">
    <location>
        <begin position="92"/>
        <end position="114"/>
    </location>
</feature>
<dbReference type="AlphaFoldDB" id="A0A956N983"/>
<dbReference type="PANTHER" id="PTHR30531:SF12">
    <property type="entry name" value="FLAGELLAR BIOSYNTHETIC PROTEIN FLHB"/>
    <property type="match status" value="1"/>
</dbReference>
<keyword evidence="14" id="KW-0966">Cell projection</keyword>